<accession>A0A939HRR3</accession>
<organism evidence="2 3">
    <name type="scientific">Acetobacter garciniae</name>
    <dbReference type="NCBI Taxonomy" id="2817435"/>
    <lineage>
        <taxon>Bacteria</taxon>
        <taxon>Pseudomonadati</taxon>
        <taxon>Pseudomonadota</taxon>
        <taxon>Alphaproteobacteria</taxon>
        <taxon>Acetobacterales</taxon>
        <taxon>Acetobacteraceae</taxon>
        <taxon>Acetobacter</taxon>
    </lineage>
</organism>
<feature type="transmembrane region" description="Helical" evidence="1">
    <location>
        <begin position="249"/>
        <end position="270"/>
    </location>
</feature>
<sequence length="287" mass="29806">MTLDTQETAIVSPNGGLSWGAVLGGAIVATAMAIMLIALGSGLGLAWVSPFSDTNPSGLTFTVVTAIWLIVVQWISSFFGGYLTGRLHRATVESARRDVEFRDAAAGFVAWAVSVLLVVGVAGSSMGLALEGVGKHATASLGRMGGEALSHPGSGPEEYLIDTLFRGTTPDTSNPQEARSEVARILATAATGQISPADHQYLTQMVASRVGISEQEATGRVDQAIAAEKDSLAKAAHIVDLTRKAASSFALYTFFSMLVGAFIACVAGAVGGRQRDSLYAATEALRR</sequence>
<evidence type="ECO:0000313" key="3">
    <source>
        <dbReference type="Proteomes" id="UP000664073"/>
    </source>
</evidence>
<comment type="caution">
    <text evidence="2">The sequence shown here is derived from an EMBL/GenBank/DDBJ whole genome shotgun (WGS) entry which is preliminary data.</text>
</comment>
<feature type="transmembrane region" description="Helical" evidence="1">
    <location>
        <begin position="59"/>
        <end position="83"/>
    </location>
</feature>
<reference evidence="2" key="1">
    <citation type="submission" date="2021-03" db="EMBL/GenBank/DDBJ databases">
        <title>The complete genome sequence of Acetobacter sp. TBRC 12339.</title>
        <authorList>
            <person name="Charoenyingcharoen P."/>
            <person name="Yukphan P."/>
        </authorList>
    </citation>
    <scope>NUCLEOTIDE SEQUENCE</scope>
    <source>
        <strain evidence="2">TBRC 12339</strain>
    </source>
</reference>
<keyword evidence="1" id="KW-0812">Transmembrane</keyword>
<dbReference type="EMBL" id="JAFVMH010000014">
    <property type="protein sequence ID" value="MBO1326671.1"/>
    <property type="molecule type" value="Genomic_DNA"/>
</dbReference>
<keyword evidence="1" id="KW-0472">Membrane</keyword>
<name>A0A939HRR3_9PROT</name>
<evidence type="ECO:0000313" key="2">
    <source>
        <dbReference type="EMBL" id="MBO1326671.1"/>
    </source>
</evidence>
<protein>
    <recommendedName>
        <fullName evidence="4">Mll5186 protein</fullName>
    </recommendedName>
</protein>
<feature type="transmembrane region" description="Helical" evidence="1">
    <location>
        <begin position="21"/>
        <end position="47"/>
    </location>
</feature>
<proteinExistence type="predicted"/>
<keyword evidence="3" id="KW-1185">Reference proteome</keyword>
<feature type="transmembrane region" description="Helical" evidence="1">
    <location>
        <begin position="104"/>
        <end position="123"/>
    </location>
</feature>
<evidence type="ECO:0000256" key="1">
    <source>
        <dbReference type="SAM" id="Phobius"/>
    </source>
</evidence>
<dbReference type="AlphaFoldDB" id="A0A939HRR3"/>
<gene>
    <name evidence="2" type="ORF">J2D77_16100</name>
</gene>
<evidence type="ECO:0008006" key="4">
    <source>
        <dbReference type="Google" id="ProtNLM"/>
    </source>
</evidence>
<keyword evidence="1" id="KW-1133">Transmembrane helix</keyword>
<dbReference type="RefSeq" id="WP_207847494.1">
    <property type="nucleotide sequence ID" value="NZ_JAFVMH010000014.1"/>
</dbReference>
<dbReference type="Proteomes" id="UP000664073">
    <property type="component" value="Unassembled WGS sequence"/>
</dbReference>